<name>A0AAV7TM58_PLEWA</name>
<proteinExistence type="predicted"/>
<protein>
    <submittedName>
        <fullName evidence="2">Uncharacterized protein</fullName>
    </submittedName>
</protein>
<gene>
    <name evidence="2" type="ORF">NDU88_002976</name>
</gene>
<dbReference type="Proteomes" id="UP001066276">
    <property type="component" value="Chromosome 3_2"/>
</dbReference>
<feature type="compositionally biased region" description="Polar residues" evidence="1">
    <location>
        <begin position="128"/>
        <end position="137"/>
    </location>
</feature>
<sequence>MMGNPDIRVPDVIEREVGLCVGSAFTNTDAEEGDTESGRGGETSTTRKRRKNTRTPVLGIPLRDREVLRSSSAATSPEGRGSARSTWKHRQGISSRVIRNPEGEEDNGELLTNRPHNSGHFKVKPCNNKATFTQPHN</sequence>
<evidence type="ECO:0000256" key="1">
    <source>
        <dbReference type="SAM" id="MobiDB-lite"/>
    </source>
</evidence>
<evidence type="ECO:0000313" key="2">
    <source>
        <dbReference type="EMBL" id="KAJ1177724.1"/>
    </source>
</evidence>
<comment type="caution">
    <text evidence="2">The sequence shown here is derived from an EMBL/GenBank/DDBJ whole genome shotgun (WGS) entry which is preliminary data.</text>
</comment>
<accession>A0AAV7TM58</accession>
<dbReference type="AlphaFoldDB" id="A0AAV7TM58"/>
<evidence type="ECO:0000313" key="3">
    <source>
        <dbReference type="Proteomes" id="UP001066276"/>
    </source>
</evidence>
<keyword evidence="3" id="KW-1185">Reference proteome</keyword>
<reference evidence="2" key="1">
    <citation type="journal article" date="2022" name="bioRxiv">
        <title>Sequencing and chromosome-scale assembly of the giantPleurodeles waltlgenome.</title>
        <authorList>
            <person name="Brown T."/>
            <person name="Elewa A."/>
            <person name="Iarovenko S."/>
            <person name="Subramanian E."/>
            <person name="Araus A.J."/>
            <person name="Petzold A."/>
            <person name="Susuki M."/>
            <person name="Suzuki K.-i.T."/>
            <person name="Hayashi T."/>
            <person name="Toyoda A."/>
            <person name="Oliveira C."/>
            <person name="Osipova E."/>
            <person name="Leigh N.D."/>
            <person name="Simon A."/>
            <person name="Yun M.H."/>
        </authorList>
    </citation>
    <scope>NUCLEOTIDE SEQUENCE</scope>
    <source>
        <strain evidence="2">20211129_DDA</strain>
        <tissue evidence="2">Liver</tissue>
    </source>
</reference>
<dbReference type="EMBL" id="JANPWB010000006">
    <property type="protein sequence ID" value="KAJ1177724.1"/>
    <property type="molecule type" value="Genomic_DNA"/>
</dbReference>
<organism evidence="2 3">
    <name type="scientific">Pleurodeles waltl</name>
    <name type="common">Iberian ribbed newt</name>
    <dbReference type="NCBI Taxonomy" id="8319"/>
    <lineage>
        <taxon>Eukaryota</taxon>
        <taxon>Metazoa</taxon>
        <taxon>Chordata</taxon>
        <taxon>Craniata</taxon>
        <taxon>Vertebrata</taxon>
        <taxon>Euteleostomi</taxon>
        <taxon>Amphibia</taxon>
        <taxon>Batrachia</taxon>
        <taxon>Caudata</taxon>
        <taxon>Salamandroidea</taxon>
        <taxon>Salamandridae</taxon>
        <taxon>Pleurodelinae</taxon>
        <taxon>Pleurodeles</taxon>
    </lineage>
</organism>
<feature type="region of interest" description="Disordered" evidence="1">
    <location>
        <begin position="24"/>
        <end position="137"/>
    </location>
</feature>